<dbReference type="EMBL" id="CAUYUJ010015810">
    <property type="protein sequence ID" value="CAK0858311.1"/>
    <property type="molecule type" value="Genomic_DNA"/>
</dbReference>
<proteinExistence type="predicted"/>
<keyword evidence="3" id="KW-1185">Reference proteome</keyword>
<protein>
    <submittedName>
        <fullName evidence="2">Uncharacterized protein</fullName>
    </submittedName>
</protein>
<evidence type="ECO:0000313" key="1">
    <source>
        <dbReference type="EMBL" id="CAK0832361.1"/>
    </source>
</evidence>
<accession>A0ABN9UH90</accession>
<name>A0ABN9UH90_9DINO</name>
<gene>
    <name evidence="1" type="ORF">PCOR1329_LOCUS30397</name>
    <name evidence="2" type="ORF">PCOR1329_LOCUS48144</name>
</gene>
<dbReference type="Proteomes" id="UP001189429">
    <property type="component" value="Unassembled WGS sequence"/>
</dbReference>
<organism evidence="2 3">
    <name type="scientific">Prorocentrum cordatum</name>
    <dbReference type="NCBI Taxonomy" id="2364126"/>
    <lineage>
        <taxon>Eukaryota</taxon>
        <taxon>Sar</taxon>
        <taxon>Alveolata</taxon>
        <taxon>Dinophyceae</taxon>
        <taxon>Prorocentrales</taxon>
        <taxon>Prorocentraceae</taxon>
        <taxon>Prorocentrum</taxon>
    </lineage>
</organism>
<reference evidence="2" key="1">
    <citation type="submission" date="2023-10" db="EMBL/GenBank/DDBJ databases">
        <authorList>
            <person name="Chen Y."/>
            <person name="Shah S."/>
            <person name="Dougan E. K."/>
            <person name="Thang M."/>
            <person name="Chan C."/>
        </authorList>
    </citation>
    <scope>NUCLEOTIDE SEQUENCE [LARGE SCALE GENOMIC DNA]</scope>
</reference>
<comment type="caution">
    <text evidence="2">The sequence shown here is derived from an EMBL/GenBank/DDBJ whole genome shotgun (WGS) entry which is preliminary data.</text>
</comment>
<dbReference type="EMBL" id="CAUYUJ010011669">
    <property type="protein sequence ID" value="CAK0832361.1"/>
    <property type="molecule type" value="Genomic_DNA"/>
</dbReference>
<evidence type="ECO:0000313" key="2">
    <source>
        <dbReference type="EMBL" id="CAK0858311.1"/>
    </source>
</evidence>
<evidence type="ECO:0000313" key="3">
    <source>
        <dbReference type="Proteomes" id="UP001189429"/>
    </source>
</evidence>
<sequence length="187" mass="20759">MLRDSALIIHWATFLRKCQYAVYDSRLSVAHHTIAMLVEAHDALPRHCSAEWARHVYRELNAGANELANRHCFKYQQYCSVDGFRYFRIYFDGSVSDGGVGGGWVLYGSRHLTTDAPEDWSKIADLSFGLRGGAAVAATELEPCVWVIVYLGDALQGPATANFNPELWQPIDTSPPPILSLAGMLDV</sequence>